<dbReference type="RefSeq" id="WP_128387371.1">
    <property type="nucleotide sequence ID" value="NZ_CP035037.1"/>
</dbReference>
<gene>
    <name evidence="7" type="ORF">Leucomu_12060</name>
</gene>
<feature type="domain" description="Thiamine pyrophosphate enzyme TPP-binding" evidence="5">
    <location>
        <begin position="398"/>
        <end position="540"/>
    </location>
</feature>
<evidence type="ECO:0008006" key="9">
    <source>
        <dbReference type="Google" id="ProtNLM"/>
    </source>
</evidence>
<accession>A0ABX5QHI9</accession>
<dbReference type="CDD" id="cd00568">
    <property type="entry name" value="TPP_enzymes"/>
    <property type="match status" value="1"/>
</dbReference>
<dbReference type="InterPro" id="IPR012001">
    <property type="entry name" value="Thiamin_PyroP_enz_TPP-bd_dom"/>
</dbReference>
<proteinExistence type="inferred from homology"/>
<name>A0ABX5QHI9_9MICO</name>
<feature type="domain" description="Thiamine pyrophosphate enzyme N-terminal TPP-binding" evidence="6">
    <location>
        <begin position="12"/>
        <end position="122"/>
    </location>
</feature>
<sequence length="548" mass="57706">MLRSESPVDTVTLADAIARRLTQYGVEHVFGIPGTHNLELFRSLGTAGIEVISAHHEQGLGYAADAYSRVSSRPAVVVTTTGPGITNLITALATSLAASVPVLAIAPGIPEGGADGRAGWLHDLPSQLGLMSRLVRSRRAQSGAAAVSFIDEVARSWQTERPLPAYLEVPFDRFTAEEELISGELPAFDTGSGWPAQAEINRAAQRLVEAERPVIVAGRGGANPEAAGSVRQIAEALGAPVVTTANAKGVLDETHPLSLGVSLRVNAAKQMLERSDAVLVVGSDLGSSEFWGPCPALGETMIRVDVDAQMMHANARAPFPLLGRSELVMPRLAAAVAERRGAGSASNAWDAADLEAVAADLAAYGDGYRRFHEHVQDLTDPLDVAIAGDSSQVTYFGTATYWKAQRPNRFLYPAGYGTLGYAIPAAIGAVLTGEVDRVVAITGEGGMLFSVQELATAAELGLPVVTIVFTNGGYQEIRDGMDSAGIAPVGVSFTAPDFVSLARGFRIEARSVVADGMNEIGFREALEWALAKNEPTLIEVDVTGTMRR</sequence>
<reference evidence="7 8" key="1">
    <citation type="submission" date="2019-01" db="EMBL/GenBank/DDBJ databases">
        <title>Leucobacter muris sp. nov. isolated from the nose of a laboratory mouse.</title>
        <authorList>
            <person name="Benga L."/>
            <person name="Sproeer C."/>
            <person name="Schumann P."/>
            <person name="Verbarg S."/>
            <person name="Bunk B."/>
            <person name="Engelhardt E."/>
            <person name="Benten P.M."/>
            <person name="Sager M."/>
        </authorList>
    </citation>
    <scope>NUCLEOTIDE SEQUENCE [LARGE SCALE GENOMIC DNA]</scope>
    <source>
        <strain evidence="7 8">DSM 101948</strain>
    </source>
</reference>
<dbReference type="Pfam" id="PF00205">
    <property type="entry name" value="TPP_enzyme_M"/>
    <property type="match status" value="1"/>
</dbReference>
<evidence type="ECO:0000313" key="8">
    <source>
        <dbReference type="Proteomes" id="UP000285768"/>
    </source>
</evidence>
<protein>
    <recommendedName>
        <fullName evidence="9">Acetolactate synthase</fullName>
    </recommendedName>
</protein>
<dbReference type="Pfam" id="PF02775">
    <property type="entry name" value="TPP_enzyme_C"/>
    <property type="match status" value="1"/>
</dbReference>
<dbReference type="InterPro" id="IPR029061">
    <property type="entry name" value="THDP-binding"/>
</dbReference>
<evidence type="ECO:0000259" key="5">
    <source>
        <dbReference type="Pfam" id="PF02775"/>
    </source>
</evidence>
<organism evidence="7 8">
    <name type="scientific">Leucobacter muris</name>
    <dbReference type="NCBI Taxonomy" id="1935379"/>
    <lineage>
        <taxon>Bacteria</taxon>
        <taxon>Bacillati</taxon>
        <taxon>Actinomycetota</taxon>
        <taxon>Actinomycetes</taxon>
        <taxon>Micrococcales</taxon>
        <taxon>Microbacteriaceae</taxon>
        <taxon>Leucobacter</taxon>
    </lineage>
</organism>
<evidence type="ECO:0000256" key="1">
    <source>
        <dbReference type="ARBA" id="ARBA00007812"/>
    </source>
</evidence>
<dbReference type="CDD" id="cd07035">
    <property type="entry name" value="TPP_PYR_POX_like"/>
    <property type="match status" value="1"/>
</dbReference>
<evidence type="ECO:0000313" key="7">
    <source>
        <dbReference type="EMBL" id="QAB18547.1"/>
    </source>
</evidence>
<keyword evidence="2 3" id="KW-0786">Thiamine pyrophosphate</keyword>
<dbReference type="SUPFAM" id="SSF52518">
    <property type="entry name" value="Thiamin diphosphate-binding fold (THDP-binding)"/>
    <property type="match status" value="2"/>
</dbReference>
<dbReference type="EMBL" id="CP035037">
    <property type="protein sequence ID" value="QAB18547.1"/>
    <property type="molecule type" value="Genomic_DNA"/>
</dbReference>
<comment type="similarity">
    <text evidence="1 3">Belongs to the TPP enzyme family.</text>
</comment>
<dbReference type="InterPro" id="IPR029035">
    <property type="entry name" value="DHS-like_NAD/FAD-binding_dom"/>
</dbReference>
<evidence type="ECO:0000256" key="3">
    <source>
        <dbReference type="RuleBase" id="RU362132"/>
    </source>
</evidence>
<dbReference type="PANTHER" id="PTHR18968:SF13">
    <property type="entry name" value="ACETOLACTATE SYNTHASE CATALYTIC SUBUNIT, MITOCHONDRIAL"/>
    <property type="match status" value="1"/>
</dbReference>
<dbReference type="SUPFAM" id="SSF52467">
    <property type="entry name" value="DHS-like NAD/FAD-binding domain"/>
    <property type="match status" value="1"/>
</dbReference>
<dbReference type="Pfam" id="PF02776">
    <property type="entry name" value="TPP_enzyme_N"/>
    <property type="match status" value="1"/>
</dbReference>
<evidence type="ECO:0000256" key="2">
    <source>
        <dbReference type="ARBA" id="ARBA00023052"/>
    </source>
</evidence>
<evidence type="ECO:0000259" key="6">
    <source>
        <dbReference type="Pfam" id="PF02776"/>
    </source>
</evidence>
<dbReference type="PANTHER" id="PTHR18968">
    <property type="entry name" value="THIAMINE PYROPHOSPHATE ENZYMES"/>
    <property type="match status" value="1"/>
</dbReference>
<dbReference type="Proteomes" id="UP000285768">
    <property type="component" value="Chromosome"/>
</dbReference>
<feature type="domain" description="Thiamine pyrophosphate enzyme central" evidence="4">
    <location>
        <begin position="200"/>
        <end position="331"/>
    </location>
</feature>
<keyword evidence="8" id="KW-1185">Reference proteome</keyword>
<dbReference type="InterPro" id="IPR045229">
    <property type="entry name" value="TPP_enz"/>
</dbReference>
<dbReference type="InterPro" id="IPR011766">
    <property type="entry name" value="TPP_enzyme_TPP-bd"/>
</dbReference>
<dbReference type="Gene3D" id="3.40.50.1220">
    <property type="entry name" value="TPP-binding domain"/>
    <property type="match status" value="1"/>
</dbReference>
<dbReference type="Gene3D" id="3.40.50.970">
    <property type="match status" value="2"/>
</dbReference>
<dbReference type="InterPro" id="IPR012000">
    <property type="entry name" value="Thiamin_PyroP_enz_cen_dom"/>
</dbReference>
<evidence type="ECO:0000259" key="4">
    <source>
        <dbReference type="Pfam" id="PF00205"/>
    </source>
</evidence>